<dbReference type="OrthoDB" id="9974421at2759"/>
<feature type="domain" description="Partial AB-hydrolase lipase" evidence="1">
    <location>
        <begin position="114"/>
        <end position="171"/>
    </location>
</feature>
<reference evidence="2" key="2">
    <citation type="journal article" name="BMC Genomics">
        <title>New genome assemblies reveal patterns of domestication and adaptation across Brettanomyces (Dekkera) species.</title>
        <authorList>
            <person name="Roach M.J."/>
            <person name="Borneman A.R."/>
        </authorList>
    </citation>
    <scope>NUCLEOTIDE SEQUENCE</scope>
    <source>
        <strain evidence="2">UCD 2041</strain>
    </source>
</reference>
<gene>
    <name evidence="2" type="ORF">BRETT_002944</name>
</gene>
<evidence type="ECO:0000313" key="3">
    <source>
        <dbReference type="Proteomes" id="UP000663131"/>
    </source>
</evidence>
<dbReference type="Proteomes" id="UP000663131">
    <property type="component" value="Chromosome 9"/>
</dbReference>
<protein>
    <recommendedName>
        <fullName evidence="1">Partial AB-hydrolase lipase domain-containing protein</fullName>
    </recommendedName>
</protein>
<dbReference type="Gene3D" id="3.40.50.1820">
    <property type="entry name" value="alpha/beta hydrolase"/>
    <property type="match status" value="1"/>
</dbReference>
<evidence type="ECO:0000313" key="2">
    <source>
        <dbReference type="EMBL" id="QOU22759.1"/>
    </source>
</evidence>
<dbReference type="KEGG" id="bbrx:BRETT_002944"/>
<proteinExistence type="predicted"/>
<name>A0A871RA67_DEKBR</name>
<dbReference type="AlphaFoldDB" id="A0A871RA67"/>
<dbReference type="EMBL" id="CP063137">
    <property type="protein sequence ID" value="QOU22759.1"/>
    <property type="molecule type" value="Genomic_DNA"/>
</dbReference>
<dbReference type="InterPro" id="IPR029058">
    <property type="entry name" value="AB_hydrolase_fold"/>
</dbReference>
<organism evidence="2 3">
    <name type="scientific">Dekkera bruxellensis</name>
    <name type="common">Brettanomyces custersii</name>
    <dbReference type="NCBI Taxonomy" id="5007"/>
    <lineage>
        <taxon>Eukaryota</taxon>
        <taxon>Fungi</taxon>
        <taxon>Dikarya</taxon>
        <taxon>Ascomycota</taxon>
        <taxon>Saccharomycotina</taxon>
        <taxon>Pichiomycetes</taxon>
        <taxon>Pichiales</taxon>
        <taxon>Pichiaceae</taxon>
        <taxon>Brettanomyces</taxon>
    </lineage>
</organism>
<dbReference type="PANTHER" id="PTHR11005">
    <property type="entry name" value="LYSOSOMAL ACID LIPASE-RELATED"/>
    <property type="match status" value="1"/>
</dbReference>
<dbReference type="Pfam" id="PF04083">
    <property type="entry name" value="Abhydro_lipase"/>
    <property type="match status" value="1"/>
</dbReference>
<accession>A0A871RA67</accession>
<dbReference type="RefSeq" id="XP_041139252.1">
    <property type="nucleotide sequence ID" value="XM_041281461.1"/>
</dbReference>
<dbReference type="GeneID" id="64574868"/>
<evidence type="ECO:0000259" key="1">
    <source>
        <dbReference type="Pfam" id="PF04083"/>
    </source>
</evidence>
<dbReference type="GO" id="GO:0006629">
    <property type="term" value="P:lipid metabolic process"/>
    <property type="evidence" value="ECO:0007669"/>
    <property type="project" value="InterPro"/>
</dbReference>
<reference evidence="2" key="1">
    <citation type="submission" date="2020-10" db="EMBL/GenBank/DDBJ databases">
        <authorList>
            <person name="Palmer J.M."/>
        </authorList>
    </citation>
    <scope>NUCLEOTIDE SEQUENCE</scope>
    <source>
        <strain evidence="2">UCD 2041</strain>
    </source>
</reference>
<dbReference type="SUPFAM" id="SSF53474">
    <property type="entry name" value="alpha/beta-Hydrolases"/>
    <property type="match status" value="1"/>
</dbReference>
<dbReference type="InterPro" id="IPR006693">
    <property type="entry name" value="AB_hydrolase_lipase"/>
</dbReference>
<sequence length="526" mass="60138">MIQRRTSSARSVSTAFSDTSFDEAHGIRKVSFLNNIQNAISIAIILLERLITGITFVLPKSIISACTRTVRLLLNFEKTNNDAYDKLISQQDSALTNDAFLQRIEQLRTACSFEELCEINGFVSESHLVQTKDGYGLTIHRLNPETNGFKSNGKAVFLQHGLLMNSEIWCVRIRKDDNIPFRLCELGYDVFLGNNRGNKYSSYCKDADIHDKKFWNFSIDELALYDIPASIDYVLKLKSISKLTYIGFSQGCSQFLASVSVNRDLNEKIDKLILLAPATTPKKLSNWLINSIVNLQPKVFFFLFGKKILMQSILFWLKIVYPPLFIKLIDIPNRILFGWHSNNMDILQKFVAYFHLYSTTSVKCVVHWFQIIRSTKFQMYQESLLFPSFEYPIRAAMKIPKVLLVYGMADSLVDIDVILHQLPEYDSADVEYLDSDDTSSNDEKYEIKLQDDLSGKEGLESSGDQVDITEDNIKVNEAESRMLDSADMGHKSIHIVGVKNHEHLDLIWGNKVENKIIQRVVNFVVN</sequence>